<dbReference type="InterPro" id="IPR009057">
    <property type="entry name" value="Homeodomain-like_sf"/>
</dbReference>
<name>A0ABT6CDE9_9MICO</name>
<dbReference type="InterPro" id="IPR054129">
    <property type="entry name" value="DesT_TetR_C"/>
</dbReference>
<keyword evidence="1" id="KW-0805">Transcription regulation</keyword>
<keyword evidence="3" id="KW-0804">Transcription</keyword>
<dbReference type="Pfam" id="PF00440">
    <property type="entry name" value="TetR_N"/>
    <property type="match status" value="1"/>
</dbReference>
<evidence type="ECO:0000313" key="6">
    <source>
        <dbReference type="EMBL" id="MDF8266049.1"/>
    </source>
</evidence>
<proteinExistence type="predicted"/>
<comment type="caution">
    <text evidence="6">The sequence shown here is derived from an EMBL/GenBank/DDBJ whole genome shotgun (WGS) entry which is preliminary data.</text>
</comment>
<dbReference type="InterPro" id="IPR001647">
    <property type="entry name" value="HTH_TetR"/>
</dbReference>
<dbReference type="Proteomes" id="UP001528912">
    <property type="component" value="Unassembled WGS sequence"/>
</dbReference>
<dbReference type="PROSITE" id="PS50977">
    <property type="entry name" value="HTH_TETR_2"/>
    <property type="match status" value="1"/>
</dbReference>
<dbReference type="Pfam" id="PF21943">
    <property type="entry name" value="TetR_C_46"/>
    <property type="match status" value="1"/>
</dbReference>
<reference evidence="6 7" key="1">
    <citation type="submission" date="2023-03" db="EMBL/GenBank/DDBJ databases">
        <title>YIM 133296 draft genome.</title>
        <authorList>
            <person name="Xiong L."/>
        </authorList>
    </citation>
    <scope>NUCLEOTIDE SEQUENCE [LARGE SCALE GENOMIC DNA]</scope>
    <source>
        <strain evidence="6 7">YIM 133296</strain>
    </source>
</reference>
<evidence type="ECO:0000259" key="5">
    <source>
        <dbReference type="PROSITE" id="PS50977"/>
    </source>
</evidence>
<dbReference type="InterPro" id="IPR050109">
    <property type="entry name" value="HTH-type_TetR-like_transc_reg"/>
</dbReference>
<dbReference type="SUPFAM" id="SSF46689">
    <property type="entry name" value="Homeodomain-like"/>
    <property type="match status" value="1"/>
</dbReference>
<sequence length="235" mass="25628">MDDGRGARLAEPDPTAPLAAVGQTSARVRLEPDVRRQQILRCALQIFGERPYAEVSTQDLASAAGVTRGLIHHYFGTKRGLYLEVVRAIALIPEDDVADAPSGPMRARVEAGVDWFLDIVARHPRTWVAATGAEGVAGDPEVERILAEADDRAARRVLQVLGRPADDPRERSLLRAYVQLGKGAAREWVRDGDLGRTQVRLLLVESLMAIVRDVLPVLDDAGPHRAAGEDEEKNP</sequence>
<evidence type="ECO:0000256" key="3">
    <source>
        <dbReference type="ARBA" id="ARBA00023163"/>
    </source>
</evidence>
<feature type="DNA-binding region" description="H-T-H motif" evidence="4">
    <location>
        <begin position="56"/>
        <end position="75"/>
    </location>
</feature>
<evidence type="ECO:0000256" key="1">
    <source>
        <dbReference type="ARBA" id="ARBA00023015"/>
    </source>
</evidence>
<dbReference type="PANTHER" id="PTHR30055:SF174">
    <property type="entry name" value="TRANSCRIPTIONAL REGULATORY PROTEIN (PROBABLY TETR-FAMILY)-RELATED"/>
    <property type="match status" value="1"/>
</dbReference>
<keyword evidence="2 4" id="KW-0238">DNA-binding</keyword>
<dbReference type="PRINTS" id="PR00455">
    <property type="entry name" value="HTHTETR"/>
</dbReference>
<dbReference type="EMBL" id="JAROAV010000046">
    <property type="protein sequence ID" value="MDF8266049.1"/>
    <property type="molecule type" value="Genomic_DNA"/>
</dbReference>
<feature type="domain" description="HTH tetR-type" evidence="5">
    <location>
        <begin position="33"/>
        <end position="93"/>
    </location>
</feature>
<accession>A0ABT6CDE9</accession>
<organism evidence="6 7">
    <name type="scientific">Luteipulveratus flavus</name>
    <dbReference type="NCBI Taxonomy" id="3031728"/>
    <lineage>
        <taxon>Bacteria</taxon>
        <taxon>Bacillati</taxon>
        <taxon>Actinomycetota</taxon>
        <taxon>Actinomycetes</taxon>
        <taxon>Micrococcales</taxon>
        <taxon>Dermacoccaceae</taxon>
        <taxon>Luteipulveratus</taxon>
    </lineage>
</organism>
<gene>
    <name evidence="6" type="ORF">P4R38_17510</name>
</gene>
<dbReference type="PANTHER" id="PTHR30055">
    <property type="entry name" value="HTH-TYPE TRANSCRIPTIONAL REGULATOR RUTR"/>
    <property type="match status" value="1"/>
</dbReference>
<evidence type="ECO:0000256" key="2">
    <source>
        <dbReference type="ARBA" id="ARBA00023125"/>
    </source>
</evidence>
<evidence type="ECO:0000313" key="7">
    <source>
        <dbReference type="Proteomes" id="UP001528912"/>
    </source>
</evidence>
<protein>
    <submittedName>
        <fullName evidence="6">TetR/AcrR family transcriptional regulator</fullName>
    </submittedName>
</protein>
<evidence type="ECO:0000256" key="4">
    <source>
        <dbReference type="PROSITE-ProRule" id="PRU00335"/>
    </source>
</evidence>
<dbReference type="Gene3D" id="1.10.357.10">
    <property type="entry name" value="Tetracycline Repressor, domain 2"/>
    <property type="match status" value="1"/>
</dbReference>
<dbReference type="RefSeq" id="WP_277193284.1">
    <property type="nucleotide sequence ID" value="NZ_JAROAV010000046.1"/>
</dbReference>
<keyword evidence="7" id="KW-1185">Reference proteome</keyword>